<dbReference type="InterPro" id="IPR021127">
    <property type="entry name" value="CRISPR_associated_Cas2"/>
</dbReference>
<dbReference type="NCBIfam" id="TIGR01573">
    <property type="entry name" value="cas2"/>
    <property type="match status" value="1"/>
</dbReference>
<protein>
    <recommendedName>
        <fullName evidence="9">CRISPR-associated endoribonuclease Cas2</fullName>
        <ecNumber evidence="9">3.1.-.-</ecNumber>
    </recommendedName>
</protein>
<evidence type="ECO:0000313" key="11">
    <source>
        <dbReference type="EMBL" id="QUW04053.1"/>
    </source>
</evidence>
<evidence type="ECO:0000256" key="8">
    <source>
        <dbReference type="ARBA" id="ARBA00023118"/>
    </source>
</evidence>
<reference evidence="11 12" key="1">
    <citation type="submission" date="2021-03" db="EMBL/GenBank/DDBJ databases">
        <title>Genomic and phenotypic characterization of Chloracidobacterium isolates provides evidence for multiple species.</title>
        <authorList>
            <person name="Saini M.K."/>
            <person name="Costas A.M.G."/>
            <person name="Tank M."/>
            <person name="Bryant D.A."/>
        </authorList>
    </citation>
    <scope>NUCLEOTIDE SEQUENCE [LARGE SCALE GENOMIC DNA]</scope>
    <source>
        <strain evidence="11 12">BV2-C</strain>
    </source>
</reference>
<evidence type="ECO:0000256" key="7">
    <source>
        <dbReference type="ARBA" id="ARBA00022842"/>
    </source>
</evidence>
<evidence type="ECO:0000256" key="3">
    <source>
        <dbReference type="ARBA" id="ARBA00022722"/>
    </source>
</evidence>
<dbReference type="EC" id="3.1.-.-" evidence="9"/>
<keyword evidence="4 9" id="KW-0479">Metal-binding</keyword>
<dbReference type="Gene3D" id="3.30.70.240">
    <property type="match status" value="1"/>
</dbReference>
<comment type="cofactor">
    <cofactor evidence="1 9">
        <name>Mg(2+)</name>
        <dbReference type="ChEBI" id="CHEBI:18420"/>
    </cofactor>
</comment>
<sequence>MQFLLLTYDIRDPRRLRRVMDIAERYGHRVQKSVFECWLRDEQVGELIEELRRAIHRRVDAVRLYRLCAACRARRCACGDMRWREDLDPILW</sequence>
<dbReference type="PIRSF" id="PIRSF032582">
    <property type="entry name" value="Cas2"/>
    <property type="match status" value="1"/>
</dbReference>
<evidence type="ECO:0000256" key="6">
    <source>
        <dbReference type="ARBA" id="ARBA00022801"/>
    </source>
</evidence>
<keyword evidence="7 9" id="KW-0460">Magnesium</keyword>
<evidence type="ECO:0000256" key="5">
    <source>
        <dbReference type="ARBA" id="ARBA00022759"/>
    </source>
</evidence>
<keyword evidence="8 9" id="KW-0051">Antiviral defense</keyword>
<dbReference type="HAMAP" id="MF_01471">
    <property type="entry name" value="Cas2"/>
    <property type="match status" value="1"/>
</dbReference>
<evidence type="ECO:0000313" key="12">
    <source>
        <dbReference type="Proteomes" id="UP000676506"/>
    </source>
</evidence>
<name>A0ABX8BB20_9BACT</name>
<dbReference type="Pfam" id="PF09827">
    <property type="entry name" value="CRISPR_Cas2"/>
    <property type="match status" value="1"/>
</dbReference>
<dbReference type="PANTHER" id="PTHR34405">
    <property type="entry name" value="CRISPR-ASSOCIATED ENDORIBONUCLEASE CAS2"/>
    <property type="match status" value="1"/>
</dbReference>
<keyword evidence="12" id="KW-1185">Reference proteome</keyword>
<dbReference type="InterPro" id="IPR019199">
    <property type="entry name" value="Virulence_VapD/CRISPR_Cas2"/>
</dbReference>
<keyword evidence="5 9" id="KW-0255">Endonuclease</keyword>
<dbReference type="SUPFAM" id="SSF143430">
    <property type="entry name" value="TTP0101/SSO1404-like"/>
    <property type="match status" value="1"/>
</dbReference>
<proteinExistence type="inferred from homology"/>
<evidence type="ECO:0000256" key="10">
    <source>
        <dbReference type="PIRNR" id="PIRNR032582"/>
    </source>
</evidence>
<evidence type="ECO:0000256" key="1">
    <source>
        <dbReference type="ARBA" id="ARBA00001946"/>
    </source>
</evidence>
<evidence type="ECO:0000256" key="2">
    <source>
        <dbReference type="ARBA" id="ARBA00009959"/>
    </source>
</evidence>
<dbReference type="PANTHER" id="PTHR34405:SF3">
    <property type="entry name" value="CRISPR-ASSOCIATED ENDORIBONUCLEASE CAS2 3"/>
    <property type="match status" value="1"/>
</dbReference>
<evidence type="ECO:0000256" key="9">
    <source>
        <dbReference type="HAMAP-Rule" id="MF_01471"/>
    </source>
</evidence>
<gene>
    <name evidence="9 11" type="primary">cas2</name>
    <name evidence="11" type="ORF">J8C06_13450</name>
</gene>
<organism evidence="11 12">
    <name type="scientific">Chloracidobacterium validum</name>
    <dbReference type="NCBI Taxonomy" id="2821543"/>
    <lineage>
        <taxon>Bacteria</taxon>
        <taxon>Pseudomonadati</taxon>
        <taxon>Acidobacteriota</taxon>
        <taxon>Terriglobia</taxon>
        <taxon>Terriglobales</taxon>
        <taxon>Acidobacteriaceae</taxon>
        <taxon>Chloracidobacterium</taxon>
    </lineage>
</organism>
<dbReference type="GO" id="GO:0004519">
    <property type="term" value="F:endonuclease activity"/>
    <property type="evidence" value="ECO:0007669"/>
    <property type="project" value="UniProtKB-KW"/>
</dbReference>
<dbReference type="Proteomes" id="UP000676506">
    <property type="component" value="Chromosome 2"/>
</dbReference>
<dbReference type="RefSeq" id="WP_211429942.1">
    <property type="nucleotide sequence ID" value="NZ_CP072649.1"/>
</dbReference>
<dbReference type="CDD" id="cd09725">
    <property type="entry name" value="Cas2_I_II_III"/>
    <property type="match status" value="1"/>
</dbReference>
<keyword evidence="6 9" id="KW-0378">Hydrolase</keyword>
<feature type="binding site" evidence="9">
    <location>
        <position position="9"/>
    </location>
    <ligand>
        <name>Mg(2+)</name>
        <dbReference type="ChEBI" id="CHEBI:18420"/>
        <note>catalytic</note>
    </ligand>
</feature>
<comment type="subunit">
    <text evidence="9">Homodimer, forms a heterotetramer with a Cas1 homodimer.</text>
</comment>
<accession>A0ABX8BB20</accession>
<comment type="function">
    <text evidence="9">CRISPR (clustered regularly interspaced short palindromic repeat), is an adaptive immune system that provides protection against mobile genetic elements (viruses, transposable elements and conjugative plasmids). CRISPR clusters contain sequences complementary to antecedent mobile elements and target invading nucleic acids. CRISPR clusters are transcribed and processed into CRISPR RNA (crRNA). Functions as a ssRNA-specific endoribonuclease. Involved in the integration of spacer DNA into the CRISPR cassette.</text>
</comment>
<dbReference type="EMBL" id="CP072649">
    <property type="protein sequence ID" value="QUW04053.1"/>
    <property type="molecule type" value="Genomic_DNA"/>
</dbReference>
<comment type="similarity">
    <text evidence="2 9 10">Belongs to the CRISPR-associated endoribonuclease Cas2 protein family.</text>
</comment>
<keyword evidence="3 9" id="KW-0540">Nuclease</keyword>
<evidence type="ECO:0000256" key="4">
    <source>
        <dbReference type="ARBA" id="ARBA00022723"/>
    </source>
</evidence>